<dbReference type="GO" id="GO:0004674">
    <property type="term" value="F:protein serine/threonine kinase activity"/>
    <property type="evidence" value="ECO:0007669"/>
    <property type="project" value="UniProtKB-KW"/>
</dbReference>
<sequence>MADPPWCERASKALYDKRVLQSGSPDFYYPRSIIVQVFQDFAIRELFLCGCERCRRHSLVAFGATDLASVFEDIESKLLGDYLTTYALLVSIDRPAFIGLFISEGVRLDGNHFLDATDLDFLALVSAPQVQDRVLREQWKFQIRPLAVTEDPMNYLPKEVLPIRYGEEIGRGQFGIVYKAFFPFPEYQGAGLKGLELPPLACKVFNCDNFELGLKEWGNHLHVNQKDHPNFMRALGAFTHGCDFCIIFPYAESTLEKQLQSDFPGLSSEAICKQMLDIVKAVDCLHGDNDRTIHSDLKPQNILVMNGMFKVADFGSLRLVEEIKDSKIRYVMVGRDYSPPESTIESPSYDIWSLAAILSEVFTADLQKRETLMRFRRERKAEDEDFVNSECFHKAKQLKLAVSTRFEELLDLVEKSKSGKGEKLSAWQERFYTRTLFDLLKDMLSPQGSGRPPASEVARKLSDLIHKASHIEVEQPSEVDIWRLLRERALPGDSPRPHLKFCATSAIDGADQRRRRCVLYFHRQFKPSRLSITRYHFDKDSKLVAVELYVSRRGSGHKVNNIEREVTGFYPSHLHPEEINLVFRDGHEDSYRLQSKIGESTARMTVLVALILFMLTSFLDALSLQGELTGLLVHNK</sequence>
<dbReference type="Gene3D" id="3.30.200.20">
    <property type="entry name" value="Phosphorylase Kinase, domain 1"/>
    <property type="match status" value="1"/>
</dbReference>
<feature type="domain" description="Protein kinase" evidence="9">
    <location>
        <begin position="163"/>
        <end position="465"/>
    </location>
</feature>
<name>A0A8E2JAX0_9PEZI</name>
<dbReference type="PANTHER" id="PTHR43671:SF98">
    <property type="entry name" value="SERINE_THREONINE-PROTEIN KINASE NEK11"/>
    <property type="match status" value="1"/>
</dbReference>
<dbReference type="InterPro" id="IPR050660">
    <property type="entry name" value="NEK_Ser/Thr_kinase"/>
</dbReference>
<dbReference type="SUPFAM" id="SSF56112">
    <property type="entry name" value="Protein kinase-like (PK-like)"/>
    <property type="match status" value="1"/>
</dbReference>
<evidence type="ECO:0000313" key="11">
    <source>
        <dbReference type="Proteomes" id="UP000250266"/>
    </source>
</evidence>
<reference evidence="10 11" key="1">
    <citation type="journal article" date="2016" name="Nat. Commun.">
        <title>Ectomycorrhizal ecology is imprinted in the genome of the dominant symbiotic fungus Cenococcum geophilum.</title>
        <authorList>
            <consortium name="DOE Joint Genome Institute"/>
            <person name="Peter M."/>
            <person name="Kohler A."/>
            <person name="Ohm R.A."/>
            <person name="Kuo A."/>
            <person name="Krutzmann J."/>
            <person name="Morin E."/>
            <person name="Arend M."/>
            <person name="Barry K.W."/>
            <person name="Binder M."/>
            <person name="Choi C."/>
            <person name="Clum A."/>
            <person name="Copeland A."/>
            <person name="Grisel N."/>
            <person name="Haridas S."/>
            <person name="Kipfer T."/>
            <person name="LaButti K."/>
            <person name="Lindquist E."/>
            <person name="Lipzen A."/>
            <person name="Maire R."/>
            <person name="Meier B."/>
            <person name="Mihaltcheva S."/>
            <person name="Molinier V."/>
            <person name="Murat C."/>
            <person name="Poggeler S."/>
            <person name="Quandt C.A."/>
            <person name="Sperisen C."/>
            <person name="Tritt A."/>
            <person name="Tisserant E."/>
            <person name="Crous P.W."/>
            <person name="Henrissat B."/>
            <person name="Nehls U."/>
            <person name="Egli S."/>
            <person name="Spatafora J.W."/>
            <person name="Grigoriev I.V."/>
            <person name="Martin F.M."/>
        </authorList>
    </citation>
    <scope>NUCLEOTIDE SEQUENCE [LARGE SCALE GENOMIC DNA]</scope>
    <source>
        <strain evidence="10 11">CBS 459.81</strain>
    </source>
</reference>
<dbReference type="PANTHER" id="PTHR43671">
    <property type="entry name" value="SERINE/THREONINE-PROTEIN KINASE NEK"/>
    <property type="match status" value="1"/>
</dbReference>
<proteinExistence type="predicted"/>
<dbReference type="SMART" id="SM00220">
    <property type="entry name" value="S_TKc"/>
    <property type="match status" value="1"/>
</dbReference>
<dbReference type="OrthoDB" id="5986190at2759"/>
<evidence type="ECO:0000256" key="2">
    <source>
        <dbReference type="ARBA" id="ARBA00022527"/>
    </source>
</evidence>
<keyword evidence="11" id="KW-1185">Reference proteome</keyword>
<evidence type="ECO:0000256" key="4">
    <source>
        <dbReference type="ARBA" id="ARBA00022741"/>
    </source>
</evidence>
<evidence type="ECO:0000256" key="3">
    <source>
        <dbReference type="ARBA" id="ARBA00022679"/>
    </source>
</evidence>
<keyword evidence="6" id="KW-0067">ATP-binding</keyword>
<evidence type="ECO:0000256" key="6">
    <source>
        <dbReference type="ARBA" id="ARBA00022840"/>
    </source>
</evidence>
<organism evidence="10 11">
    <name type="scientific">Lepidopterella palustris CBS 459.81</name>
    <dbReference type="NCBI Taxonomy" id="1314670"/>
    <lineage>
        <taxon>Eukaryota</taxon>
        <taxon>Fungi</taxon>
        <taxon>Dikarya</taxon>
        <taxon>Ascomycota</taxon>
        <taxon>Pezizomycotina</taxon>
        <taxon>Dothideomycetes</taxon>
        <taxon>Pleosporomycetidae</taxon>
        <taxon>Mytilinidiales</taxon>
        <taxon>Argynnaceae</taxon>
        <taxon>Lepidopterella</taxon>
    </lineage>
</organism>
<protein>
    <recommendedName>
        <fullName evidence="1">non-specific serine/threonine protein kinase</fullName>
        <ecNumber evidence="1">2.7.11.1</ecNumber>
    </recommendedName>
</protein>
<keyword evidence="3" id="KW-0808">Transferase</keyword>
<evidence type="ECO:0000256" key="1">
    <source>
        <dbReference type="ARBA" id="ARBA00012513"/>
    </source>
</evidence>
<keyword evidence="5 10" id="KW-0418">Kinase</keyword>
<evidence type="ECO:0000256" key="8">
    <source>
        <dbReference type="ARBA" id="ARBA00048679"/>
    </source>
</evidence>
<dbReference type="AlphaFoldDB" id="A0A8E2JAX0"/>
<dbReference type="EC" id="2.7.11.1" evidence="1"/>
<dbReference type="EMBL" id="KV745274">
    <property type="protein sequence ID" value="OCK75783.1"/>
    <property type="molecule type" value="Genomic_DNA"/>
</dbReference>
<dbReference type="Pfam" id="PF00069">
    <property type="entry name" value="Pkinase"/>
    <property type="match status" value="1"/>
</dbReference>
<accession>A0A8E2JAX0</accession>
<dbReference type="GO" id="GO:0005524">
    <property type="term" value="F:ATP binding"/>
    <property type="evidence" value="ECO:0007669"/>
    <property type="project" value="UniProtKB-KW"/>
</dbReference>
<dbReference type="Proteomes" id="UP000250266">
    <property type="component" value="Unassembled WGS sequence"/>
</dbReference>
<evidence type="ECO:0000313" key="10">
    <source>
        <dbReference type="EMBL" id="OCK75783.1"/>
    </source>
</evidence>
<keyword evidence="2" id="KW-0723">Serine/threonine-protein kinase</keyword>
<comment type="catalytic activity">
    <reaction evidence="7">
        <text>L-threonyl-[protein] + ATP = O-phospho-L-threonyl-[protein] + ADP + H(+)</text>
        <dbReference type="Rhea" id="RHEA:46608"/>
        <dbReference type="Rhea" id="RHEA-COMP:11060"/>
        <dbReference type="Rhea" id="RHEA-COMP:11605"/>
        <dbReference type="ChEBI" id="CHEBI:15378"/>
        <dbReference type="ChEBI" id="CHEBI:30013"/>
        <dbReference type="ChEBI" id="CHEBI:30616"/>
        <dbReference type="ChEBI" id="CHEBI:61977"/>
        <dbReference type="ChEBI" id="CHEBI:456216"/>
        <dbReference type="EC" id="2.7.11.1"/>
    </reaction>
</comment>
<dbReference type="PROSITE" id="PS50011">
    <property type="entry name" value="PROTEIN_KINASE_DOM"/>
    <property type="match status" value="1"/>
</dbReference>
<dbReference type="InterPro" id="IPR000719">
    <property type="entry name" value="Prot_kinase_dom"/>
</dbReference>
<dbReference type="InterPro" id="IPR011009">
    <property type="entry name" value="Kinase-like_dom_sf"/>
</dbReference>
<keyword evidence="4" id="KW-0547">Nucleotide-binding</keyword>
<gene>
    <name evidence="10" type="ORF">K432DRAFT_429173</name>
</gene>
<dbReference type="Gene3D" id="1.10.510.10">
    <property type="entry name" value="Transferase(Phosphotransferase) domain 1"/>
    <property type="match status" value="1"/>
</dbReference>
<evidence type="ECO:0000256" key="5">
    <source>
        <dbReference type="ARBA" id="ARBA00022777"/>
    </source>
</evidence>
<dbReference type="CDD" id="cd00180">
    <property type="entry name" value="PKc"/>
    <property type="match status" value="1"/>
</dbReference>
<comment type="catalytic activity">
    <reaction evidence="8">
        <text>L-seryl-[protein] + ATP = O-phospho-L-seryl-[protein] + ADP + H(+)</text>
        <dbReference type="Rhea" id="RHEA:17989"/>
        <dbReference type="Rhea" id="RHEA-COMP:9863"/>
        <dbReference type="Rhea" id="RHEA-COMP:11604"/>
        <dbReference type="ChEBI" id="CHEBI:15378"/>
        <dbReference type="ChEBI" id="CHEBI:29999"/>
        <dbReference type="ChEBI" id="CHEBI:30616"/>
        <dbReference type="ChEBI" id="CHEBI:83421"/>
        <dbReference type="ChEBI" id="CHEBI:456216"/>
        <dbReference type="EC" id="2.7.11.1"/>
    </reaction>
</comment>
<evidence type="ECO:0000256" key="7">
    <source>
        <dbReference type="ARBA" id="ARBA00047899"/>
    </source>
</evidence>
<evidence type="ECO:0000259" key="9">
    <source>
        <dbReference type="PROSITE" id="PS50011"/>
    </source>
</evidence>